<organism evidence="1">
    <name type="scientific">viral metagenome</name>
    <dbReference type="NCBI Taxonomy" id="1070528"/>
    <lineage>
        <taxon>unclassified sequences</taxon>
        <taxon>metagenomes</taxon>
        <taxon>organismal metagenomes</taxon>
    </lineage>
</organism>
<protein>
    <recommendedName>
        <fullName evidence="3">RING-type domain-containing protein</fullName>
    </recommendedName>
</protein>
<dbReference type="EMBL" id="MT144600">
    <property type="protein sequence ID" value="QJH94365.1"/>
    <property type="molecule type" value="Genomic_DNA"/>
</dbReference>
<evidence type="ECO:0000313" key="2">
    <source>
        <dbReference type="EMBL" id="QJH94365.1"/>
    </source>
</evidence>
<dbReference type="AlphaFoldDB" id="A0A6H1ZH18"/>
<gene>
    <name evidence="1" type="ORF">TM448A00520_0030</name>
    <name evidence="2" type="ORF">TM448B00218_0008</name>
</gene>
<dbReference type="EMBL" id="MT144019">
    <property type="protein sequence ID" value="QJA46721.1"/>
    <property type="molecule type" value="Genomic_DNA"/>
</dbReference>
<proteinExistence type="predicted"/>
<reference evidence="1" key="1">
    <citation type="submission" date="2020-03" db="EMBL/GenBank/DDBJ databases">
        <title>The deep terrestrial virosphere.</title>
        <authorList>
            <person name="Holmfeldt K."/>
            <person name="Nilsson E."/>
            <person name="Simone D."/>
            <person name="Lopez-Fernandez M."/>
            <person name="Wu X."/>
            <person name="de Brujin I."/>
            <person name="Lundin D."/>
            <person name="Andersson A."/>
            <person name="Bertilsson S."/>
            <person name="Dopson M."/>
        </authorList>
    </citation>
    <scope>NUCLEOTIDE SEQUENCE</scope>
    <source>
        <strain evidence="1">TM448A00520</strain>
        <strain evidence="2">TM448B00218</strain>
    </source>
</reference>
<sequence>MTQLTWCDGCGEDMHANGGRSCAFCGEEYCSECILQHEMNCEEDDREEE</sequence>
<accession>A0A6H1ZH18</accession>
<evidence type="ECO:0000313" key="1">
    <source>
        <dbReference type="EMBL" id="QJA46721.1"/>
    </source>
</evidence>
<evidence type="ECO:0008006" key="3">
    <source>
        <dbReference type="Google" id="ProtNLM"/>
    </source>
</evidence>
<name>A0A6H1ZH18_9ZZZZ</name>